<organism evidence="3 4">
    <name type="scientific">Ornithinibacillus hominis</name>
    <dbReference type="NCBI Taxonomy" id="2763055"/>
    <lineage>
        <taxon>Bacteria</taxon>
        <taxon>Bacillati</taxon>
        <taxon>Bacillota</taxon>
        <taxon>Bacilli</taxon>
        <taxon>Bacillales</taxon>
        <taxon>Bacillaceae</taxon>
        <taxon>Ornithinibacillus</taxon>
    </lineage>
</organism>
<keyword evidence="2" id="KW-0812">Transmembrane</keyword>
<protein>
    <submittedName>
        <fullName evidence="3">DUF2663 family protein</fullName>
    </submittedName>
</protein>
<evidence type="ECO:0000313" key="3">
    <source>
        <dbReference type="EMBL" id="MBC5637451.1"/>
    </source>
</evidence>
<feature type="transmembrane region" description="Helical" evidence="2">
    <location>
        <begin position="74"/>
        <end position="93"/>
    </location>
</feature>
<dbReference type="Proteomes" id="UP000637359">
    <property type="component" value="Unassembled WGS sequence"/>
</dbReference>
<dbReference type="EMBL" id="JACOOL010000007">
    <property type="protein sequence ID" value="MBC5637451.1"/>
    <property type="molecule type" value="Genomic_DNA"/>
</dbReference>
<reference evidence="3" key="1">
    <citation type="submission" date="2020-08" db="EMBL/GenBank/DDBJ databases">
        <title>Genome public.</title>
        <authorList>
            <person name="Liu C."/>
            <person name="Sun Q."/>
        </authorList>
    </citation>
    <scope>NUCLEOTIDE SEQUENCE</scope>
    <source>
        <strain evidence="3">BX22</strain>
    </source>
</reference>
<dbReference type="RefSeq" id="WP_186870151.1">
    <property type="nucleotide sequence ID" value="NZ_JACOOL010000007.1"/>
</dbReference>
<evidence type="ECO:0000256" key="1">
    <source>
        <dbReference type="SAM" id="Coils"/>
    </source>
</evidence>
<accession>A0A923L6S7</accession>
<evidence type="ECO:0000256" key="2">
    <source>
        <dbReference type="SAM" id="Phobius"/>
    </source>
</evidence>
<sequence>MPLETFHDLSADTINLLKEAIKKKKKKNRYETLRNTSLIGALILLLFLFMMLYLSDFTYVADPFRTFASILSNPFYLFMIGLLSISLAYYNFYQKKLKKEKEKLNKVRSEVIDHLNDSKNLNLQDKCAAIKEMMKREYDINLYVKNK</sequence>
<evidence type="ECO:0000313" key="4">
    <source>
        <dbReference type="Proteomes" id="UP000637359"/>
    </source>
</evidence>
<dbReference type="Pfam" id="PF10864">
    <property type="entry name" value="DUF2663"/>
    <property type="match status" value="1"/>
</dbReference>
<comment type="caution">
    <text evidence="3">The sequence shown here is derived from an EMBL/GenBank/DDBJ whole genome shotgun (WGS) entry which is preliminary data.</text>
</comment>
<name>A0A923L6S7_9BACI</name>
<proteinExistence type="predicted"/>
<keyword evidence="2" id="KW-1133">Transmembrane helix</keyword>
<dbReference type="AlphaFoldDB" id="A0A923L6S7"/>
<keyword evidence="1" id="KW-0175">Coiled coil</keyword>
<dbReference type="InterPro" id="IPR020210">
    <property type="entry name" value="Uncharacterised_YpbF_TM"/>
</dbReference>
<keyword evidence="4" id="KW-1185">Reference proteome</keyword>
<feature type="coiled-coil region" evidence="1">
    <location>
        <begin position="90"/>
        <end position="117"/>
    </location>
</feature>
<gene>
    <name evidence="3" type="ORF">H8S33_11600</name>
</gene>
<keyword evidence="2" id="KW-0472">Membrane</keyword>
<feature type="transmembrane region" description="Helical" evidence="2">
    <location>
        <begin position="32"/>
        <end position="54"/>
    </location>
</feature>